<proteinExistence type="predicted"/>
<name>W6UC50_ECHGR</name>
<dbReference type="AlphaFoldDB" id="W6UC50"/>
<dbReference type="EMBL" id="APAU02000066">
    <property type="protein sequence ID" value="EUB58176.1"/>
    <property type="molecule type" value="Genomic_DNA"/>
</dbReference>
<dbReference type="CTD" id="36342635"/>
<accession>W6UC50</accession>
<dbReference type="GeneID" id="36342635"/>
<evidence type="ECO:0000313" key="2">
    <source>
        <dbReference type="Proteomes" id="UP000019149"/>
    </source>
</evidence>
<reference evidence="1 2" key="1">
    <citation type="journal article" date="2013" name="Nat. Genet.">
        <title>The genome of the hydatid tapeworm Echinococcus granulosus.</title>
        <authorList>
            <person name="Zheng H."/>
            <person name="Zhang W."/>
            <person name="Zhang L."/>
            <person name="Zhang Z."/>
            <person name="Li J."/>
            <person name="Lu G."/>
            <person name="Zhu Y."/>
            <person name="Wang Y."/>
            <person name="Huang Y."/>
            <person name="Liu J."/>
            <person name="Kang H."/>
            <person name="Chen J."/>
            <person name="Wang L."/>
            <person name="Chen A."/>
            <person name="Yu S."/>
            <person name="Gao Z."/>
            <person name="Jin L."/>
            <person name="Gu W."/>
            <person name="Wang Z."/>
            <person name="Zhao L."/>
            <person name="Shi B."/>
            <person name="Wen H."/>
            <person name="Lin R."/>
            <person name="Jones M.K."/>
            <person name="Brejova B."/>
            <person name="Vinar T."/>
            <person name="Zhao G."/>
            <person name="McManus D.P."/>
            <person name="Chen Z."/>
            <person name="Zhou Y."/>
            <person name="Wang S."/>
        </authorList>
    </citation>
    <scope>NUCLEOTIDE SEQUENCE [LARGE SCALE GENOMIC DNA]</scope>
</reference>
<organism evidence="1 2">
    <name type="scientific">Echinococcus granulosus</name>
    <name type="common">Hydatid tapeworm</name>
    <dbReference type="NCBI Taxonomy" id="6210"/>
    <lineage>
        <taxon>Eukaryota</taxon>
        <taxon>Metazoa</taxon>
        <taxon>Spiralia</taxon>
        <taxon>Lophotrochozoa</taxon>
        <taxon>Platyhelminthes</taxon>
        <taxon>Cestoda</taxon>
        <taxon>Eucestoda</taxon>
        <taxon>Cyclophyllidea</taxon>
        <taxon>Taeniidae</taxon>
        <taxon>Echinococcus</taxon>
        <taxon>Echinococcus granulosus group</taxon>
    </lineage>
</organism>
<evidence type="ECO:0000313" key="1">
    <source>
        <dbReference type="EMBL" id="EUB58176.1"/>
    </source>
</evidence>
<comment type="caution">
    <text evidence="1">The sequence shown here is derived from an EMBL/GenBank/DDBJ whole genome shotgun (WGS) entry which is preliminary data.</text>
</comment>
<dbReference type="RefSeq" id="XP_024349372.1">
    <property type="nucleotide sequence ID" value="XM_024496169.1"/>
</dbReference>
<sequence>MGPLNAFFHCDLKASQTKRPHVKQAQINRLLTDDDCTASLPWPITENCKLRAFRTKLMTLKECCWDSSELKKNGLNALLMHHKRVSNDDKMIGAYFSKHFYELKN</sequence>
<protein>
    <submittedName>
        <fullName evidence="1">Uncharacterized protein</fullName>
    </submittedName>
</protein>
<dbReference type="Proteomes" id="UP000019149">
    <property type="component" value="Unassembled WGS sequence"/>
</dbReference>
<keyword evidence="2" id="KW-1185">Reference proteome</keyword>
<gene>
    <name evidence="1" type="ORF">EGR_06920</name>
</gene>
<dbReference type="KEGG" id="egl:EGR_06920"/>